<dbReference type="Proteomes" id="UP001175226">
    <property type="component" value="Unassembled WGS sequence"/>
</dbReference>
<protein>
    <submittedName>
        <fullName evidence="2">Uncharacterized protein</fullName>
    </submittedName>
</protein>
<organism evidence="2 3">
    <name type="scientific">Armillaria borealis</name>
    <dbReference type="NCBI Taxonomy" id="47425"/>
    <lineage>
        <taxon>Eukaryota</taxon>
        <taxon>Fungi</taxon>
        <taxon>Dikarya</taxon>
        <taxon>Basidiomycota</taxon>
        <taxon>Agaricomycotina</taxon>
        <taxon>Agaricomycetes</taxon>
        <taxon>Agaricomycetidae</taxon>
        <taxon>Agaricales</taxon>
        <taxon>Marasmiineae</taxon>
        <taxon>Physalacriaceae</taxon>
        <taxon>Armillaria</taxon>
    </lineage>
</organism>
<proteinExistence type="predicted"/>
<comment type="caution">
    <text evidence="2">The sequence shown here is derived from an EMBL/GenBank/DDBJ whole genome shotgun (WGS) entry which is preliminary data.</text>
</comment>
<feature type="region of interest" description="Disordered" evidence="1">
    <location>
        <begin position="41"/>
        <end position="60"/>
    </location>
</feature>
<dbReference type="EMBL" id="JAUEPT010000845">
    <property type="protein sequence ID" value="KAK0414395.1"/>
    <property type="molecule type" value="Genomic_DNA"/>
</dbReference>
<dbReference type="AlphaFoldDB" id="A0AA39LYX6"/>
<gene>
    <name evidence="2" type="ORF">EV421DRAFT_1918182</name>
</gene>
<sequence>MVTLLSETSEVLLLTTSLSLADQREESSREYEHAANAVDSAKTFDVEGSATESPPLATLETASWEAQRRELDMERAVQVMDDVDEVWSIANQPVVSSRLAAVVKPPMDISADALTDQIS</sequence>
<evidence type="ECO:0000313" key="2">
    <source>
        <dbReference type="EMBL" id="KAK0414395.1"/>
    </source>
</evidence>
<name>A0AA39LYX6_9AGAR</name>
<keyword evidence="3" id="KW-1185">Reference proteome</keyword>
<evidence type="ECO:0000256" key="1">
    <source>
        <dbReference type="SAM" id="MobiDB-lite"/>
    </source>
</evidence>
<evidence type="ECO:0000313" key="3">
    <source>
        <dbReference type="Proteomes" id="UP001175226"/>
    </source>
</evidence>
<accession>A0AA39LYX6</accession>
<reference evidence="2" key="1">
    <citation type="submission" date="2023-06" db="EMBL/GenBank/DDBJ databases">
        <authorList>
            <consortium name="Lawrence Berkeley National Laboratory"/>
            <person name="Ahrendt S."/>
            <person name="Sahu N."/>
            <person name="Indic B."/>
            <person name="Wong-Bajracharya J."/>
            <person name="Merenyi Z."/>
            <person name="Ke H.-M."/>
            <person name="Monk M."/>
            <person name="Kocsube S."/>
            <person name="Drula E."/>
            <person name="Lipzen A."/>
            <person name="Balint B."/>
            <person name="Henrissat B."/>
            <person name="Andreopoulos B."/>
            <person name="Martin F.M."/>
            <person name="Harder C.B."/>
            <person name="Rigling D."/>
            <person name="Ford K.L."/>
            <person name="Foster G.D."/>
            <person name="Pangilinan J."/>
            <person name="Papanicolaou A."/>
            <person name="Barry K."/>
            <person name="LaButti K."/>
            <person name="Viragh M."/>
            <person name="Koriabine M."/>
            <person name="Yan M."/>
            <person name="Riley R."/>
            <person name="Champramary S."/>
            <person name="Plett K.L."/>
            <person name="Tsai I.J."/>
            <person name="Slot J."/>
            <person name="Sipos G."/>
            <person name="Plett J."/>
            <person name="Nagy L.G."/>
            <person name="Grigoriev I.V."/>
        </authorList>
    </citation>
    <scope>NUCLEOTIDE SEQUENCE</scope>
    <source>
        <strain evidence="2">FPL87.14</strain>
    </source>
</reference>